<dbReference type="GO" id="GO:0005886">
    <property type="term" value="C:plasma membrane"/>
    <property type="evidence" value="ECO:0007669"/>
    <property type="project" value="TreeGrafter"/>
</dbReference>
<dbReference type="GO" id="GO:0015501">
    <property type="term" value="F:glutamate:sodium symporter activity"/>
    <property type="evidence" value="ECO:0007669"/>
    <property type="project" value="TreeGrafter"/>
</dbReference>
<dbReference type="WBParaSite" id="TCNE_0000839401-mRNA-1">
    <property type="protein sequence ID" value="TCNE_0000839401-mRNA-1"/>
    <property type="gene ID" value="TCNE_0000839401"/>
</dbReference>
<dbReference type="InterPro" id="IPR018107">
    <property type="entry name" value="Na-dicarboxylate_symporter_CS"/>
</dbReference>
<evidence type="ECO:0000313" key="11">
    <source>
        <dbReference type="Proteomes" id="UP000050794"/>
    </source>
</evidence>
<evidence type="ECO:0000256" key="9">
    <source>
        <dbReference type="RuleBase" id="RU361216"/>
    </source>
</evidence>
<keyword evidence="8" id="KW-0325">Glycoprotein</keyword>
<evidence type="ECO:0000313" key="10">
    <source>
        <dbReference type="EMBL" id="VDM39715.1"/>
    </source>
</evidence>
<comment type="similarity">
    <text evidence="2 9">Belongs to the dicarboxylate/amino acid:cation symporter (DAACS) (TC 2.A.23) family.</text>
</comment>
<dbReference type="Proteomes" id="UP000050794">
    <property type="component" value="Unassembled WGS sequence"/>
</dbReference>
<feature type="transmembrane region" description="Helical" evidence="9">
    <location>
        <begin position="82"/>
        <end position="103"/>
    </location>
</feature>
<organism evidence="11 12">
    <name type="scientific">Toxocara canis</name>
    <name type="common">Canine roundworm</name>
    <dbReference type="NCBI Taxonomy" id="6265"/>
    <lineage>
        <taxon>Eukaryota</taxon>
        <taxon>Metazoa</taxon>
        <taxon>Ecdysozoa</taxon>
        <taxon>Nematoda</taxon>
        <taxon>Chromadorea</taxon>
        <taxon>Rhabditida</taxon>
        <taxon>Spirurina</taxon>
        <taxon>Ascaridomorpha</taxon>
        <taxon>Ascaridoidea</taxon>
        <taxon>Toxocaridae</taxon>
        <taxon>Toxocara</taxon>
    </lineage>
</organism>
<feature type="transmembrane region" description="Helical" evidence="9">
    <location>
        <begin position="48"/>
        <end position="70"/>
    </location>
</feature>
<accession>A0A183UIS4</accession>
<keyword evidence="5 9" id="KW-0769">Symport</keyword>
<keyword evidence="6 9" id="KW-1133">Transmembrane helix</keyword>
<comment type="subcellular location">
    <subcellularLocation>
        <location evidence="1 9">Membrane</location>
        <topology evidence="1 9">Multi-pass membrane protein</topology>
    </subcellularLocation>
</comment>
<dbReference type="InterPro" id="IPR036458">
    <property type="entry name" value="Na:dicarbo_symporter_sf"/>
</dbReference>
<dbReference type="PANTHER" id="PTHR11958:SF110">
    <property type="entry name" value="EXCITATORY AMINO ACID TRANSPORTER"/>
    <property type="match status" value="1"/>
</dbReference>
<feature type="transmembrane region" description="Helical" evidence="9">
    <location>
        <begin position="250"/>
        <end position="275"/>
    </location>
</feature>
<dbReference type="GO" id="GO:0015175">
    <property type="term" value="F:neutral L-amino acid transmembrane transporter activity"/>
    <property type="evidence" value="ECO:0007669"/>
    <property type="project" value="TreeGrafter"/>
</dbReference>
<name>A0A183UIS4_TOXCA</name>
<keyword evidence="4 9" id="KW-0812">Transmembrane</keyword>
<dbReference type="GO" id="GO:0005313">
    <property type="term" value="F:L-glutamate transmembrane transporter activity"/>
    <property type="evidence" value="ECO:0007669"/>
    <property type="project" value="TreeGrafter"/>
</dbReference>
<evidence type="ECO:0000256" key="4">
    <source>
        <dbReference type="ARBA" id="ARBA00022692"/>
    </source>
</evidence>
<dbReference type="EMBL" id="UYWY01019896">
    <property type="protein sequence ID" value="VDM39715.1"/>
    <property type="molecule type" value="Genomic_DNA"/>
</dbReference>
<dbReference type="PROSITE" id="PS00713">
    <property type="entry name" value="NA_DICARBOXYL_SYMP_1"/>
    <property type="match status" value="1"/>
</dbReference>
<evidence type="ECO:0000256" key="3">
    <source>
        <dbReference type="ARBA" id="ARBA00022448"/>
    </source>
</evidence>
<dbReference type="PROSITE" id="PS00714">
    <property type="entry name" value="NA_DICARBOXYL_SYMP_2"/>
    <property type="match status" value="1"/>
</dbReference>
<dbReference type="InterPro" id="IPR001991">
    <property type="entry name" value="Na-dicarboxylate_symporter"/>
</dbReference>
<keyword evidence="11" id="KW-1185">Reference proteome</keyword>
<evidence type="ECO:0000256" key="1">
    <source>
        <dbReference type="ARBA" id="ARBA00004141"/>
    </source>
</evidence>
<evidence type="ECO:0000313" key="12">
    <source>
        <dbReference type="WBParaSite" id="TCNE_0000839401-mRNA-1"/>
    </source>
</evidence>
<dbReference type="PANTHER" id="PTHR11958">
    <property type="entry name" value="SODIUM/DICARBOXYLATE SYMPORTER-RELATED"/>
    <property type="match status" value="1"/>
</dbReference>
<dbReference type="Pfam" id="PF00375">
    <property type="entry name" value="SDF"/>
    <property type="match status" value="1"/>
</dbReference>
<evidence type="ECO:0000256" key="2">
    <source>
        <dbReference type="ARBA" id="ARBA00006148"/>
    </source>
</evidence>
<evidence type="ECO:0000256" key="7">
    <source>
        <dbReference type="ARBA" id="ARBA00023136"/>
    </source>
</evidence>
<dbReference type="SUPFAM" id="SSF118215">
    <property type="entry name" value="Proton glutamate symport protein"/>
    <property type="match status" value="1"/>
</dbReference>
<keyword evidence="7 9" id="KW-0472">Membrane</keyword>
<evidence type="ECO:0000256" key="6">
    <source>
        <dbReference type="ARBA" id="ARBA00022989"/>
    </source>
</evidence>
<keyword evidence="3 9" id="KW-0813">Transport</keyword>
<dbReference type="Gene3D" id="1.10.3860.10">
    <property type="entry name" value="Sodium:dicarboxylate symporter"/>
    <property type="match status" value="1"/>
</dbReference>
<reference evidence="12" key="1">
    <citation type="submission" date="2016-06" db="UniProtKB">
        <authorList>
            <consortium name="WormBaseParasite"/>
        </authorList>
    </citation>
    <scope>IDENTIFICATION</scope>
</reference>
<sequence>MAWLRKNLLLLGTISSVLLGALLGFILRPWNLEPQTIMLLSFPGEILMHMLKMMILPLIISSLISGLAQLDAKQSGRMGSLAILYYVVTTVIATGIFLVLSIHPGDPTIKQDLGEGTEGKTVSTLDTFLDLIRNMFPENIVQATFQQVQTKYEPIKPKILKKNTTDMMLAFSNSSMSIMRPSVEYTAGMNVLVYEEFLELFDSDQNRLERSVTRKKSVGICFSYSPFGIMCLIMGKILEIHDLADTARMLAMYMVTVLLGLAIHSLISLPLLFFVCTKKNPYVFMRGLLQAWITALGTASRHVIRWHKRILQLGNATDDISENLGVDRRVTRFVLPVGATINMDGTALYEAVAAIFIAQMNGINLSFGQVVTVSLTATLASIGAASVPSAGLVTMLLVLTAVGLPVKDVSLIVAVDWLLDRIRTSINVIGDAFGAGIVHYYSQEKLALLDAEHRLVQQMHDEHGHLLDSPKRSSSMWSKQPDGYAILLEISLLAGPIGSQIYTTVMSNDIPAREVMLMKDSLRNVAFHPVILFEEAPPLKDFDLVTSPSKSAHSAQIRFSGAVAFTSSFMPYSCVNRIGPLSVHFL</sequence>
<evidence type="ECO:0000256" key="5">
    <source>
        <dbReference type="ARBA" id="ARBA00022847"/>
    </source>
</evidence>
<dbReference type="PRINTS" id="PR00173">
    <property type="entry name" value="EDTRNSPORT"/>
</dbReference>
<gene>
    <name evidence="10" type="ORF">TCNE_LOCUS8394</name>
</gene>
<feature type="transmembrane region" description="Helical" evidence="9">
    <location>
        <begin position="281"/>
        <end position="299"/>
    </location>
</feature>
<evidence type="ECO:0000256" key="8">
    <source>
        <dbReference type="ARBA" id="ARBA00023180"/>
    </source>
</evidence>
<protein>
    <recommendedName>
        <fullName evidence="9">Amino acid transporter</fullName>
    </recommendedName>
</protein>
<dbReference type="InterPro" id="IPR050746">
    <property type="entry name" value="DAACS"/>
</dbReference>
<comment type="caution">
    <text evidence="9">Lacks conserved residue(s) required for the propagation of feature annotation.</text>
</comment>
<proteinExistence type="inferred from homology"/>
<dbReference type="AlphaFoldDB" id="A0A183UIS4"/>
<reference evidence="10 11" key="2">
    <citation type="submission" date="2018-11" db="EMBL/GenBank/DDBJ databases">
        <authorList>
            <consortium name="Pathogen Informatics"/>
        </authorList>
    </citation>
    <scope>NUCLEOTIDE SEQUENCE [LARGE SCALE GENOMIC DNA]</scope>
</reference>